<feature type="transmembrane region" description="Helical" evidence="2">
    <location>
        <begin position="95"/>
        <end position="112"/>
    </location>
</feature>
<evidence type="ECO:0000256" key="1">
    <source>
        <dbReference type="SAM" id="MobiDB-lite"/>
    </source>
</evidence>
<dbReference type="SUPFAM" id="SSF81324">
    <property type="entry name" value="Voltage-gated potassium channels"/>
    <property type="match status" value="1"/>
</dbReference>
<reference evidence="5" key="1">
    <citation type="submission" date="2021-02" db="EMBL/GenBank/DDBJ databases">
        <authorList>
            <person name="Nowell W R."/>
        </authorList>
    </citation>
    <scope>NUCLEOTIDE SEQUENCE</scope>
</reference>
<keyword evidence="2" id="KW-0472">Membrane</keyword>
<gene>
    <name evidence="5" type="ORF">JXQ802_LOCUS34631</name>
    <name evidence="4" type="ORF">PYM288_LOCUS22511</name>
</gene>
<dbReference type="EMBL" id="CAJNOL010001659">
    <property type="protein sequence ID" value="CAF1399506.1"/>
    <property type="molecule type" value="Genomic_DNA"/>
</dbReference>
<feature type="transmembrane region" description="Helical" evidence="2">
    <location>
        <begin position="124"/>
        <end position="147"/>
    </location>
</feature>
<evidence type="ECO:0000313" key="5">
    <source>
        <dbReference type="EMBL" id="CAF1399506.1"/>
    </source>
</evidence>
<dbReference type="Pfam" id="PF03530">
    <property type="entry name" value="SK_channel"/>
    <property type="match status" value="1"/>
</dbReference>
<dbReference type="Pfam" id="PF07885">
    <property type="entry name" value="Ion_trans_2"/>
    <property type="match status" value="1"/>
</dbReference>
<dbReference type="Proteomes" id="UP000663854">
    <property type="component" value="Unassembled WGS sequence"/>
</dbReference>
<feature type="transmembrane region" description="Helical" evidence="2">
    <location>
        <begin position="205"/>
        <end position="223"/>
    </location>
</feature>
<evidence type="ECO:0000256" key="2">
    <source>
        <dbReference type="SAM" id="Phobius"/>
    </source>
</evidence>
<dbReference type="Gene3D" id="1.10.287.70">
    <property type="match status" value="1"/>
</dbReference>
<proteinExistence type="predicted"/>
<sequence>MRPEVSKEKKNVHVQFVSETNHYDKGKHSRSQEPLTDGQMKKNFMTAIEFVASLPMSQQNNTAKDNDQDQDQDPITKMRDQLIVRKKLHYHCRQINDIMCLIAVFGLVLMIIDTELRLNQVTATSIVLIRPLIGISTGILVGLIFYYHSINIRLYAINNHIADWRVTITIPLIVFILGEVLVCAIHPFPYNNKPTSMSSLLNDSGWIQMFLTLPMFARLYLIARSVTLHSPLVSAASSRTIGYLNRVPITISFILRALLQTYPALSWTCVMVVTLLVATWSLRVCEKAMWWPINPLLARSTESTSTFSSAIWLTIVTFTTVGYGDVTPLTYCGQGKTRQII</sequence>
<feature type="domain" description="Potassium channel" evidence="3">
    <location>
        <begin position="272"/>
        <end position="333"/>
    </location>
</feature>
<keyword evidence="2" id="KW-0812">Transmembrane</keyword>
<feature type="compositionally biased region" description="Basic and acidic residues" evidence="1">
    <location>
        <begin position="1"/>
        <end position="11"/>
    </location>
</feature>
<dbReference type="PANTHER" id="PTHR10153">
    <property type="entry name" value="SMALL CONDUCTANCE CALCIUM-ACTIVATED POTASSIUM CHANNEL"/>
    <property type="match status" value="1"/>
</dbReference>
<dbReference type="InterPro" id="IPR015449">
    <property type="entry name" value="K_chnl_Ca-activ_SK"/>
</dbReference>
<feature type="transmembrane region" description="Helical" evidence="2">
    <location>
        <begin position="265"/>
        <end position="282"/>
    </location>
</feature>
<keyword evidence="2" id="KW-1133">Transmembrane helix</keyword>
<evidence type="ECO:0000313" key="4">
    <source>
        <dbReference type="EMBL" id="CAF1156585.1"/>
    </source>
</evidence>
<feature type="transmembrane region" description="Helical" evidence="2">
    <location>
        <begin position="168"/>
        <end position="190"/>
    </location>
</feature>
<evidence type="ECO:0000313" key="6">
    <source>
        <dbReference type="Proteomes" id="UP000663870"/>
    </source>
</evidence>
<keyword evidence="6" id="KW-1185">Reference proteome</keyword>
<dbReference type="Proteomes" id="UP000663870">
    <property type="component" value="Unassembled WGS sequence"/>
</dbReference>
<protein>
    <recommendedName>
        <fullName evidence="3">Potassium channel domain-containing protein</fullName>
    </recommendedName>
</protein>
<feature type="region of interest" description="Disordered" evidence="1">
    <location>
        <begin position="1"/>
        <end position="38"/>
    </location>
</feature>
<dbReference type="GO" id="GO:0016286">
    <property type="term" value="F:small conductance calcium-activated potassium channel activity"/>
    <property type="evidence" value="ECO:0007669"/>
    <property type="project" value="InterPro"/>
</dbReference>
<dbReference type="GO" id="GO:0016020">
    <property type="term" value="C:membrane"/>
    <property type="evidence" value="ECO:0007669"/>
    <property type="project" value="InterPro"/>
</dbReference>
<dbReference type="AlphaFoldDB" id="A0A815L4N4"/>
<name>A0A815L4N4_9BILA</name>
<dbReference type="InterPro" id="IPR013099">
    <property type="entry name" value="K_chnl_dom"/>
</dbReference>
<evidence type="ECO:0000259" key="3">
    <source>
        <dbReference type="Pfam" id="PF07885"/>
    </source>
</evidence>
<dbReference type="EMBL" id="CAJNOH010000969">
    <property type="protein sequence ID" value="CAF1156585.1"/>
    <property type="molecule type" value="Genomic_DNA"/>
</dbReference>
<accession>A0A815L4N4</accession>
<organism evidence="5 6">
    <name type="scientific">Rotaria sordida</name>
    <dbReference type="NCBI Taxonomy" id="392033"/>
    <lineage>
        <taxon>Eukaryota</taxon>
        <taxon>Metazoa</taxon>
        <taxon>Spiralia</taxon>
        <taxon>Gnathifera</taxon>
        <taxon>Rotifera</taxon>
        <taxon>Eurotatoria</taxon>
        <taxon>Bdelloidea</taxon>
        <taxon>Philodinida</taxon>
        <taxon>Philodinidae</taxon>
        <taxon>Rotaria</taxon>
    </lineage>
</organism>
<comment type="caution">
    <text evidence="5">The sequence shown here is derived from an EMBL/GenBank/DDBJ whole genome shotgun (WGS) entry which is preliminary data.</text>
</comment>